<dbReference type="InterPro" id="IPR004837">
    <property type="entry name" value="NaCa_Exmemb"/>
</dbReference>
<dbReference type="PANTHER" id="PTHR10846">
    <property type="entry name" value="SODIUM/POTASSIUM/CALCIUM EXCHANGER"/>
    <property type="match status" value="1"/>
</dbReference>
<comment type="subcellular location">
    <subcellularLocation>
        <location evidence="1">Membrane</location>
        <topology evidence="1">Multi-pass membrane protein</topology>
    </subcellularLocation>
</comment>
<comment type="caution">
    <text evidence="7">The sequence shown here is derived from an EMBL/GenBank/DDBJ whole genome shotgun (WGS) entry which is preliminary data.</text>
</comment>
<evidence type="ECO:0000259" key="6">
    <source>
        <dbReference type="Pfam" id="PF01699"/>
    </source>
</evidence>
<evidence type="ECO:0000256" key="2">
    <source>
        <dbReference type="ARBA" id="ARBA00022692"/>
    </source>
</evidence>
<keyword evidence="3 5" id="KW-1133">Transmembrane helix</keyword>
<sequence>MVQNILIFAFSLYLVVRGAILATKHSAKLAEHFDISRYVIGFIIVAFISILPEALISINSAIKGIPEFGLGTLFGSNIADLSLIFALLIISADRGLKIESKVLKNIRTYPFLLLLPVIFGLDGYYSRIEGAALILSGAIFYYFVFRSGEASSHVFRNGKGLYKNIFLLLFAMVILLVGAHFTVISATALANALQITPIIIGMLVVGLGTTMPELFYSLKAIRNKDDGLAVGDILGTVLADATIVVGVLSLINPFQFPVKIVYVTGVFMVMASLVLIKFMRSGRTITKKEGFMLLAFWIVYALVEFAISR</sequence>
<dbReference type="GO" id="GO:0006874">
    <property type="term" value="P:intracellular calcium ion homeostasis"/>
    <property type="evidence" value="ECO:0007669"/>
    <property type="project" value="TreeGrafter"/>
</dbReference>
<dbReference type="InterPro" id="IPR044880">
    <property type="entry name" value="NCX_ion-bd_dom_sf"/>
</dbReference>
<dbReference type="PANTHER" id="PTHR10846:SF8">
    <property type="entry name" value="INNER MEMBRANE PROTEIN YRBG"/>
    <property type="match status" value="1"/>
</dbReference>
<keyword evidence="2 5" id="KW-0812">Transmembrane</keyword>
<feature type="transmembrane region" description="Helical" evidence="5">
    <location>
        <begin position="228"/>
        <end position="254"/>
    </location>
</feature>
<feature type="domain" description="Sodium/calcium exchanger membrane region" evidence="6">
    <location>
        <begin position="165"/>
        <end position="303"/>
    </location>
</feature>
<dbReference type="GO" id="GO:0005886">
    <property type="term" value="C:plasma membrane"/>
    <property type="evidence" value="ECO:0007669"/>
    <property type="project" value="TreeGrafter"/>
</dbReference>
<evidence type="ECO:0000256" key="5">
    <source>
        <dbReference type="SAM" id="Phobius"/>
    </source>
</evidence>
<organism evidence="7 8">
    <name type="scientific">Candidatus Yanofskybacteria bacterium RIFCSPHIGHO2_02_FULL_50_12</name>
    <dbReference type="NCBI Taxonomy" id="1802685"/>
    <lineage>
        <taxon>Bacteria</taxon>
        <taxon>Candidatus Yanofskyibacteriota</taxon>
    </lineage>
</organism>
<keyword evidence="4 5" id="KW-0472">Membrane</keyword>
<gene>
    <name evidence="7" type="ORF">A3C88_00045</name>
</gene>
<dbReference type="Proteomes" id="UP000178117">
    <property type="component" value="Unassembled WGS sequence"/>
</dbReference>
<reference evidence="7 8" key="1">
    <citation type="journal article" date="2016" name="Nat. Commun.">
        <title>Thousands of microbial genomes shed light on interconnected biogeochemical processes in an aquifer system.</title>
        <authorList>
            <person name="Anantharaman K."/>
            <person name="Brown C.T."/>
            <person name="Hug L.A."/>
            <person name="Sharon I."/>
            <person name="Castelle C.J."/>
            <person name="Probst A.J."/>
            <person name="Thomas B.C."/>
            <person name="Singh A."/>
            <person name="Wilkins M.J."/>
            <person name="Karaoz U."/>
            <person name="Brodie E.L."/>
            <person name="Williams K.H."/>
            <person name="Hubbard S.S."/>
            <person name="Banfield J.F."/>
        </authorList>
    </citation>
    <scope>NUCLEOTIDE SEQUENCE [LARGE SCALE GENOMIC DNA]</scope>
</reference>
<feature type="transmembrane region" description="Helical" evidence="5">
    <location>
        <begin position="35"/>
        <end position="56"/>
    </location>
</feature>
<evidence type="ECO:0000313" key="7">
    <source>
        <dbReference type="EMBL" id="OGN16744.1"/>
    </source>
</evidence>
<feature type="transmembrane region" description="Helical" evidence="5">
    <location>
        <begin position="68"/>
        <end position="90"/>
    </location>
</feature>
<protein>
    <recommendedName>
        <fullName evidence="6">Sodium/calcium exchanger membrane region domain-containing protein</fullName>
    </recommendedName>
</protein>
<feature type="transmembrane region" description="Helical" evidence="5">
    <location>
        <begin position="290"/>
        <end position="307"/>
    </location>
</feature>
<dbReference type="Gene3D" id="1.20.1420.30">
    <property type="entry name" value="NCX, central ion-binding region"/>
    <property type="match status" value="1"/>
</dbReference>
<dbReference type="Pfam" id="PF01699">
    <property type="entry name" value="Na_Ca_ex"/>
    <property type="match status" value="2"/>
</dbReference>
<feature type="transmembrane region" description="Helical" evidence="5">
    <location>
        <begin position="195"/>
        <end position="216"/>
    </location>
</feature>
<dbReference type="STRING" id="1802685.A3C88_00045"/>
<dbReference type="AlphaFoldDB" id="A0A1F8FU93"/>
<dbReference type="InterPro" id="IPR004481">
    <property type="entry name" value="K/Na/Ca-exchanger"/>
</dbReference>
<dbReference type="GO" id="GO:0008273">
    <property type="term" value="F:calcium, potassium:sodium antiporter activity"/>
    <property type="evidence" value="ECO:0007669"/>
    <property type="project" value="TreeGrafter"/>
</dbReference>
<feature type="transmembrane region" description="Helical" evidence="5">
    <location>
        <begin position="6"/>
        <end position="23"/>
    </location>
</feature>
<proteinExistence type="predicted"/>
<feature type="transmembrane region" description="Helical" evidence="5">
    <location>
        <begin position="260"/>
        <end position="278"/>
    </location>
</feature>
<name>A0A1F8FU93_9BACT</name>
<feature type="domain" description="Sodium/calcium exchanger membrane region" evidence="6">
    <location>
        <begin position="5"/>
        <end position="145"/>
    </location>
</feature>
<accession>A0A1F8FU93</accession>
<evidence type="ECO:0000256" key="4">
    <source>
        <dbReference type="ARBA" id="ARBA00023136"/>
    </source>
</evidence>
<feature type="transmembrane region" description="Helical" evidence="5">
    <location>
        <begin position="165"/>
        <end position="189"/>
    </location>
</feature>
<dbReference type="GO" id="GO:0005262">
    <property type="term" value="F:calcium channel activity"/>
    <property type="evidence" value="ECO:0007669"/>
    <property type="project" value="TreeGrafter"/>
</dbReference>
<feature type="transmembrane region" description="Helical" evidence="5">
    <location>
        <begin position="125"/>
        <end position="144"/>
    </location>
</feature>
<evidence type="ECO:0000256" key="1">
    <source>
        <dbReference type="ARBA" id="ARBA00004141"/>
    </source>
</evidence>
<evidence type="ECO:0000256" key="3">
    <source>
        <dbReference type="ARBA" id="ARBA00022989"/>
    </source>
</evidence>
<evidence type="ECO:0000313" key="8">
    <source>
        <dbReference type="Proteomes" id="UP000178117"/>
    </source>
</evidence>
<dbReference type="EMBL" id="MGJZ01000025">
    <property type="protein sequence ID" value="OGN16744.1"/>
    <property type="molecule type" value="Genomic_DNA"/>
</dbReference>